<evidence type="ECO:0000313" key="10">
    <source>
        <dbReference type="Proteomes" id="UP001220395"/>
    </source>
</evidence>
<evidence type="ECO:0000256" key="3">
    <source>
        <dbReference type="ARBA" id="ARBA00022457"/>
    </source>
</evidence>
<comment type="catalytic activity">
    <reaction evidence="6 7">
        <text>DNA(n) + a 2'-deoxyribonucleoside 5'-triphosphate = DNA(n+1) + diphosphate</text>
        <dbReference type="Rhea" id="RHEA:22508"/>
        <dbReference type="Rhea" id="RHEA-COMP:17339"/>
        <dbReference type="Rhea" id="RHEA-COMP:17340"/>
        <dbReference type="ChEBI" id="CHEBI:33019"/>
        <dbReference type="ChEBI" id="CHEBI:61560"/>
        <dbReference type="ChEBI" id="CHEBI:173112"/>
        <dbReference type="EC" id="2.7.7.7"/>
    </reaction>
</comment>
<dbReference type="Proteomes" id="UP001220395">
    <property type="component" value="Chromosome"/>
</dbReference>
<dbReference type="Gene3D" id="3.30.70.270">
    <property type="match status" value="1"/>
</dbReference>
<dbReference type="InterPro" id="IPR017961">
    <property type="entry name" value="DNA_pol_Y-fam_little_finger"/>
</dbReference>
<protein>
    <recommendedName>
        <fullName evidence="7">DNA polymerase IV</fullName>
        <shortName evidence="7">Pol IV</shortName>
        <ecNumber evidence="7">2.7.7.7</ecNumber>
    </recommendedName>
</protein>
<dbReference type="EMBL" id="CP117411">
    <property type="protein sequence ID" value="WCT74759.1"/>
    <property type="molecule type" value="Genomic_DNA"/>
</dbReference>
<keyword evidence="7" id="KW-0234">DNA repair</keyword>
<feature type="domain" description="UmuC" evidence="8">
    <location>
        <begin position="17"/>
        <end position="197"/>
    </location>
</feature>
<sequence length="366" mass="40061">MAEIVSSTGPEPVQRKVIHVDMDAFYASVEQRDDPSLRGRPVAVGGSKARGVVAAASYEARVYGVRSAMPSVTAIRRCPELVFVKPRFEVYSEISRQIRAIFADYTDLIEPLSLDEAYLDVTEDRQGLGSARAIAEEIRARIKAETGLTASAGVSYNKFIAKLASDQNKPDGLCVIPPAKGPAFVAALPVKRFHGVGPVTAARMEKLGILTGADLRTHSLEYLRTHFGSFAAYLYGAARGQDERQVRAHRLAKSIGAERTFFEDLKEEAELLDALGRVADAAWERVDRKEAHGRTVTLKVRYNDFRTITRARSIPAPLDSRDAFLAAGEVLLRALLPLPRPVRLLGLTLSGIAHDEVEEMAQPALL</sequence>
<accession>A0ABY7TRD9</accession>
<dbReference type="SUPFAM" id="SSF100879">
    <property type="entry name" value="Lesion bypass DNA polymerase (Y-family), little finger domain"/>
    <property type="match status" value="1"/>
</dbReference>
<dbReference type="InterPro" id="IPR024728">
    <property type="entry name" value="PolY_HhH_motif"/>
</dbReference>
<dbReference type="InterPro" id="IPR022880">
    <property type="entry name" value="DNApol_IV"/>
</dbReference>
<evidence type="ECO:0000256" key="5">
    <source>
        <dbReference type="ARBA" id="ARBA00025589"/>
    </source>
</evidence>
<keyword evidence="7" id="KW-0479">Metal-binding</keyword>
<feature type="binding site" evidence="7">
    <location>
        <position position="21"/>
    </location>
    <ligand>
        <name>Mg(2+)</name>
        <dbReference type="ChEBI" id="CHEBI:18420"/>
    </ligand>
</feature>
<evidence type="ECO:0000256" key="7">
    <source>
        <dbReference type="HAMAP-Rule" id="MF_01113"/>
    </source>
</evidence>
<keyword evidence="7 9" id="KW-0548">Nucleotidyltransferase</keyword>
<keyword evidence="7" id="KW-0235">DNA replication</keyword>
<evidence type="ECO:0000259" key="8">
    <source>
        <dbReference type="PROSITE" id="PS50173"/>
    </source>
</evidence>
<dbReference type="Pfam" id="PF00817">
    <property type="entry name" value="IMS"/>
    <property type="match status" value="1"/>
</dbReference>
<feature type="site" description="Substrate discrimination" evidence="7">
    <location>
        <position position="26"/>
    </location>
</feature>
<dbReference type="EC" id="2.7.7.7" evidence="7"/>
<dbReference type="Gene3D" id="1.10.150.20">
    <property type="entry name" value="5' to 3' exonuclease, C-terminal subdomain"/>
    <property type="match status" value="1"/>
</dbReference>
<evidence type="ECO:0000256" key="6">
    <source>
        <dbReference type="ARBA" id="ARBA00049244"/>
    </source>
</evidence>
<feature type="binding site" evidence="7">
    <location>
        <position position="115"/>
    </location>
    <ligand>
        <name>Mg(2+)</name>
        <dbReference type="ChEBI" id="CHEBI:18420"/>
    </ligand>
</feature>
<keyword evidence="7" id="KW-0238">DNA-binding</keyword>
<dbReference type="RefSeq" id="WP_273690084.1">
    <property type="nucleotide sequence ID" value="NZ_CP117411.1"/>
</dbReference>
<dbReference type="InterPro" id="IPR050116">
    <property type="entry name" value="DNA_polymerase-Y"/>
</dbReference>
<gene>
    <name evidence="7 9" type="primary">dinB</name>
    <name evidence="9" type="ORF">PQ455_05915</name>
</gene>
<dbReference type="Gene3D" id="3.30.1490.100">
    <property type="entry name" value="DNA polymerase, Y-family, little finger domain"/>
    <property type="match status" value="1"/>
</dbReference>
<name>A0ABY7TRD9_9SPHN</name>
<dbReference type="SUPFAM" id="SSF56672">
    <property type="entry name" value="DNA/RNA polymerases"/>
    <property type="match status" value="1"/>
</dbReference>
<keyword evidence="7" id="KW-0227">DNA damage</keyword>
<dbReference type="GO" id="GO:0003887">
    <property type="term" value="F:DNA-directed DNA polymerase activity"/>
    <property type="evidence" value="ECO:0007669"/>
    <property type="project" value="UniProtKB-EC"/>
</dbReference>
<organism evidence="9 10">
    <name type="scientific">Sphingomonas naphthae</name>
    <dbReference type="NCBI Taxonomy" id="1813468"/>
    <lineage>
        <taxon>Bacteria</taxon>
        <taxon>Pseudomonadati</taxon>
        <taxon>Pseudomonadota</taxon>
        <taxon>Alphaproteobacteria</taxon>
        <taxon>Sphingomonadales</taxon>
        <taxon>Sphingomonadaceae</taxon>
        <taxon>Sphingomonas</taxon>
    </lineage>
</organism>
<dbReference type="Gene3D" id="3.40.1170.60">
    <property type="match status" value="1"/>
</dbReference>
<dbReference type="PANTHER" id="PTHR11076:SF33">
    <property type="entry name" value="DNA POLYMERASE KAPPA"/>
    <property type="match status" value="1"/>
</dbReference>
<evidence type="ECO:0000256" key="4">
    <source>
        <dbReference type="ARBA" id="ARBA00022932"/>
    </source>
</evidence>
<comment type="similarity">
    <text evidence="1 7">Belongs to the DNA polymerase type-Y family.</text>
</comment>
<dbReference type="NCBIfam" id="NF002677">
    <property type="entry name" value="PRK02406.1"/>
    <property type="match status" value="1"/>
</dbReference>
<keyword evidence="3 7" id="KW-0515">Mutator protein</keyword>
<comment type="function">
    <text evidence="5 7">Poorly processive, error-prone DNA polymerase involved in untargeted mutagenesis. Copies undamaged DNA at stalled replication forks, which arise in vivo from mismatched or misaligned primer ends. These misaligned primers can be extended by PolIV. Exhibits no 3'-5' exonuclease (proofreading) activity. May be involved in translesional synthesis, in conjunction with the beta clamp from PolIII.</text>
</comment>
<dbReference type="Pfam" id="PF11799">
    <property type="entry name" value="IMS_C"/>
    <property type="match status" value="1"/>
</dbReference>
<keyword evidence="7 9" id="KW-0808">Transferase</keyword>
<feature type="active site" evidence="7">
    <location>
        <position position="116"/>
    </location>
</feature>
<comment type="subunit">
    <text evidence="2 7">Monomer.</text>
</comment>
<dbReference type="InterPro" id="IPR036775">
    <property type="entry name" value="DNA_pol_Y-fam_lit_finger_sf"/>
</dbReference>
<dbReference type="InterPro" id="IPR001126">
    <property type="entry name" value="UmuC"/>
</dbReference>
<keyword evidence="4 7" id="KW-0239">DNA-directed DNA polymerase</keyword>
<proteinExistence type="inferred from homology"/>
<keyword evidence="7" id="KW-0460">Magnesium</keyword>
<dbReference type="CDD" id="cd03586">
    <property type="entry name" value="PolY_Pol_IV_kappa"/>
    <property type="match status" value="1"/>
</dbReference>
<evidence type="ECO:0000256" key="2">
    <source>
        <dbReference type="ARBA" id="ARBA00011245"/>
    </source>
</evidence>
<reference evidence="9 10" key="1">
    <citation type="submission" date="2023-02" db="EMBL/GenBank/DDBJ databases">
        <title>Genome sequence of Sphingomonas naphthae.</title>
        <authorList>
            <person name="Kim S."/>
            <person name="Heo J."/>
            <person name="Kwon S.-W."/>
        </authorList>
    </citation>
    <scope>NUCLEOTIDE SEQUENCE [LARGE SCALE GENOMIC DNA]</scope>
    <source>
        <strain evidence="9 10">KACC 18716</strain>
    </source>
</reference>
<dbReference type="PROSITE" id="PS50173">
    <property type="entry name" value="UMUC"/>
    <property type="match status" value="1"/>
</dbReference>
<comment type="cofactor">
    <cofactor evidence="7">
        <name>Mg(2+)</name>
        <dbReference type="ChEBI" id="CHEBI:18420"/>
    </cofactor>
    <text evidence="7">Binds 2 magnesium ions per subunit.</text>
</comment>
<evidence type="ECO:0000256" key="1">
    <source>
        <dbReference type="ARBA" id="ARBA00010945"/>
    </source>
</evidence>
<dbReference type="PANTHER" id="PTHR11076">
    <property type="entry name" value="DNA REPAIR POLYMERASE UMUC / TRANSFERASE FAMILY MEMBER"/>
    <property type="match status" value="1"/>
</dbReference>
<dbReference type="Pfam" id="PF11798">
    <property type="entry name" value="IMS_HHH"/>
    <property type="match status" value="1"/>
</dbReference>
<evidence type="ECO:0000313" key="9">
    <source>
        <dbReference type="EMBL" id="WCT74759.1"/>
    </source>
</evidence>
<keyword evidence="10" id="KW-1185">Reference proteome</keyword>
<dbReference type="InterPro" id="IPR043128">
    <property type="entry name" value="Rev_trsase/Diguanyl_cyclase"/>
</dbReference>
<dbReference type="HAMAP" id="MF_01113">
    <property type="entry name" value="DNApol_IV"/>
    <property type="match status" value="1"/>
</dbReference>
<comment type="subcellular location">
    <subcellularLocation>
        <location evidence="7">Cytoplasm</location>
    </subcellularLocation>
</comment>
<dbReference type="InterPro" id="IPR043502">
    <property type="entry name" value="DNA/RNA_pol_sf"/>
</dbReference>
<keyword evidence="7" id="KW-0963">Cytoplasm</keyword>